<comment type="catalytic activity">
    <reaction evidence="1">
        <text>Hydrolyzes the link between N-acetylmuramoyl residues and L-amino acid residues in certain cell-wall glycopeptides.</text>
        <dbReference type="EC" id="3.5.1.28"/>
    </reaction>
</comment>
<evidence type="ECO:0000256" key="5">
    <source>
        <dbReference type="SAM" id="MobiDB-lite"/>
    </source>
</evidence>
<feature type="signal peptide" evidence="6">
    <location>
        <begin position="1"/>
        <end position="26"/>
    </location>
</feature>
<feature type="chain" id="PRO_5041302175" description="N-acetylmuramoyl-L-alanine amidase" evidence="6">
    <location>
        <begin position="27"/>
        <end position="732"/>
    </location>
</feature>
<dbReference type="PANTHER" id="PTHR30417">
    <property type="entry name" value="N-ACETYLMURAMOYL-L-ALANINE AMIDASE AMID"/>
    <property type="match status" value="1"/>
</dbReference>
<comment type="caution">
    <text evidence="8">The sequence shown here is derived from an EMBL/GenBank/DDBJ whole genome shotgun (WGS) entry which is preliminary data.</text>
</comment>
<organism evidence="8 9">
    <name type="scientific">Planomonospora parontospora</name>
    <dbReference type="NCBI Taxonomy" id="58119"/>
    <lineage>
        <taxon>Bacteria</taxon>
        <taxon>Bacillati</taxon>
        <taxon>Actinomycetota</taxon>
        <taxon>Actinomycetes</taxon>
        <taxon>Streptosporangiales</taxon>
        <taxon>Streptosporangiaceae</taxon>
        <taxon>Planomonospora</taxon>
    </lineage>
</organism>
<sequence length="732" mass="79428">MRRLPCITVFAALAVSAAFGAPSAHAAPEPNLRTGPQPPPLPGPELAPGNAHGNDLKTAPGNGEESALENGSGNGPESRMRDRPHQGRQAAFTRAARTYGVPESLLLAVSYLQSRWDAHGGRPSVSGGYGPMHLVDARTAASPGRHRDDHHGAAGADPRGDETRPLRVAPPRPAAHGDRVPPDTLHRAARLTGISPARLRLDPAANIMGGAALLAHHQRSGGGRPGAGPAHWYDAVARYPATRDARAAAVFADEVYATLRTGAARVTDDGERMVLRPDPALAPTTPAAPAAPAGPAEAGRTDRDARAPRRLALRQETRGRTGPDCPRGVSCEWIPAAYRKLGRDRYGNHDRYEGRREIDYIVIHDGETSYDAMTRLAANPAYLSWHFTLRSSDGHIAQHLRGQDVGWHAGNWYVNSRSIGLEHEGHLARGGAWYTEAMYRASARLVRHLARRYGVPLDRAHILGHDNVPGATPATVRGMHEDPGPYWDWEHYFELLGRPLDRAARAPRPALAVLTALSGRRPARSVTILPRYAVHRPHFTGCGGGSRPCPPAGASSVWLRTAPAADAPLVRDVGKHPTGGSSHSVYDHAARASTGQRYALAERRGDWTAIWYLGQKAWFHDPAGARTSVRARGPVVTPRPGLASVRLYGRPYPEASAYPRGVKRQRPVPLQYRLPAGQRYSLGLTRRGSHLHAVTFDPSKHRLIRGATRYHQIQFGHRVMFVRAEDVVRLQG</sequence>
<dbReference type="SMART" id="SM00644">
    <property type="entry name" value="Ami_2"/>
    <property type="match status" value="1"/>
</dbReference>
<proteinExistence type="predicted"/>
<evidence type="ECO:0000313" key="9">
    <source>
        <dbReference type="Proteomes" id="UP000627984"/>
    </source>
</evidence>
<dbReference type="GO" id="GO:0008745">
    <property type="term" value="F:N-acetylmuramoyl-L-alanine amidase activity"/>
    <property type="evidence" value="ECO:0007669"/>
    <property type="project" value="UniProtKB-EC"/>
</dbReference>
<dbReference type="InterPro" id="IPR036505">
    <property type="entry name" value="Amidase/PGRP_sf"/>
</dbReference>
<protein>
    <recommendedName>
        <fullName evidence="2">N-acetylmuramoyl-L-alanine amidase</fullName>
        <ecNumber evidence="2">3.5.1.28</ecNumber>
    </recommendedName>
</protein>
<reference evidence="8" key="1">
    <citation type="journal article" date="2014" name="Int. J. Syst. Evol. Microbiol.">
        <title>Complete genome sequence of Corynebacterium casei LMG S-19264T (=DSM 44701T), isolated from a smear-ripened cheese.</title>
        <authorList>
            <consortium name="US DOE Joint Genome Institute (JGI-PGF)"/>
            <person name="Walter F."/>
            <person name="Albersmeier A."/>
            <person name="Kalinowski J."/>
            <person name="Ruckert C."/>
        </authorList>
    </citation>
    <scope>NUCLEOTIDE SEQUENCE</scope>
    <source>
        <strain evidence="8">JCM 3093</strain>
    </source>
</reference>
<dbReference type="GO" id="GO:0009253">
    <property type="term" value="P:peptidoglycan catabolic process"/>
    <property type="evidence" value="ECO:0007669"/>
    <property type="project" value="InterPro"/>
</dbReference>
<evidence type="ECO:0000259" key="7">
    <source>
        <dbReference type="SMART" id="SM00644"/>
    </source>
</evidence>
<feature type="compositionally biased region" description="Pro residues" evidence="5">
    <location>
        <begin position="36"/>
        <end position="45"/>
    </location>
</feature>
<dbReference type="InterPro" id="IPR023346">
    <property type="entry name" value="Lysozyme-like_dom_sf"/>
</dbReference>
<feature type="region of interest" description="Disordered" evidence="5">
    <location>
        <begin position="140"/>
        <end position="183"/>
    </location>
</feature>
<dbReference type="CDD" id="cd06583">
    <property type="entry name" value="PGRP"/>
    <property type="match status" value="1"/>
</dbReference>
<feature type="compositionally biased region" description="Basic and acidic residues" evidence="5">
    <location>
        <begin position="145"/>
        <end position="165"/>
    </location>
</feature>
<dbReference type="EC" id="3.5.1.28" evidence="2"/>
<dbReference type="AlphaFoldDB" id="A0AA37F7M8"/>
<dbReference type="GO" id="GO:0071555">
    <property type="term" value="P:cell wall organization"/>
    <property type="evidence" value="ECO:0007669"/>
    <property type="project" value="UniProtKB-KW"/>
</dbReference>
<feature type="region of interest" description="Disordered" evidence="5">
    <location>
        <begin position="23"/>
        <end position="92"/>
    </location>
</feature>
<keyword evidence="4" id="KW-0961">Cell wall biogenesis/degradation</keyword>
<keyword evidence="6" id="KW-0732">Signal</keyword>
<dbReference type="RefSeq" id="WP_191898000.1">
    <property type="nucleotide sequence ID" value="NZ_BMQD01000030.1"/>
</dbReference>
<dbReference type="Proteomes" id="UP000627984">
    <property type="component" value="Unassembled WGS sequence"/>
</dbReference>
<feature type="compositionally biased region" description="Basic and acidic residues" evidence="5">
    <location>
        <begin position="299"/>
        <end position="321"/>
    </location>
</feature>
<feature type="region of interest" description="Disordered" evidence="5">
    <location>
        <begin position="277"/>
        <end position="325"/>
    </location>
</feature>
<keyword evidence="3" id="KW-0378">Hydrolase</keyword>
<dbReference type="FunFam" id="3.40.80.10:FF:000006">
    <property type="entry name" value="N-acetylmuramoyl-L-alanine amidase"/>
    <property type="match status" value="1"/>
</dbReference>
<dbReference type="GO" id="GO:0009254">
    <property type="term" value="P:peptidoglycan turnover"/>
    <property type="evidence" value="ECO:0007669"/>
    <property type="project" value="TreeGrafter"/>
</dbReference>
<feature type="compositionally biased region" description="Low complexity" evidence="5">
    <location>
        <begin position="277"/>
        <end position="298"/>
    </location>
</feature>
<dbReference type="Pfam" id="PF01510">
    <property type="entry name" value="Amidase_2"/>
    <property type="match status" value="1"/>
</dbReference>
<dbReference type="Gene3D" id="1.10.530.10">
    <property type="match status" value="1"/>
</dbReference>
<dbReference type="SUPFAM" id="SSF55846">
    <property type="entry name" value="N-acetylmuramoyl-L-alanine amidase-like"/>
    <property type="match status" value="1"/>
</dbReference>
<evidence type="ECO:0000313" key="8">
    <source>
        <dbReference type="EMBL" id="GGK94472.1"/>
    </source>
</evidence>
<evidence type="ECO:0000256" key="3">
    <source>
        <dbReference type="ARBA" id="ARBA00022801"/>
    </source>
</evidence>
<gene>
    <name evidence="8" type="ORF">GCM10010126_62440</name>
</gene>
<dbReference type="SUPFAM" id="SSF53955">
    <property type="entry name" value="Lysozyme-like"/>
    <property type="match status" value="1"/>
</dbReference>
<accession>A0AA37F7M8</accession>
<feature type="compositionally biased region" description="Low complexity" evidence="5">
    <location>
        <begin position="23"/>
        <end position="35"/>
    </location>
</feature>
<evidence type="ECO:0000256" key="2">
    <source>
        <dbReference type="ARBA" id="ARBA00011901"/>
    </source>
</evidence>
<dbReference type="Gene3D" id="3.40.80.10">
    <property type="entry name" value="Peptidoglycan recognition protein-like"/>
    <property type="match status" value="1"/>
</dbReference>
<name>A0AA37F7M8_9ACTN</name>
<evidence type="ECO:0000256" key="6">
    <source>
        <dbReference type="SAM" id="SignalP"/>
    </source>
</evidence>
<dbReference type="EMBL" id="BMQD01000030">
    <property type="protein sequence ID" value="GGK94472.1"/>
    <property type="molecule type" value="Genomic_DNA"/>
</dbReference>
<feature type="domain" description="N-acetylmuramoyl-L-alanine amidase" evidence="7">
    <location>
        <begin position="346"/>
        <end position="484"/>
    </location>
</feature>
<evidence type="ECO:0000256" key="4">
    <source>
        <dbReference type="ARBA" id="ARBA00023316"/>
    </source>
</evidence>
<dbReference type="PANTHER" id="PTHR30417:SF1">
    <property type="entry name" value="N-ACETYLMURAMOYL-L-ALANINE AMIDASE AMID"/>
    <property type="match status" value="1"/>
</dbReference>
<dbReference type="InterPro" id="IPR002502">
    <property type="entry name" value="Amidase_domain"/>
</dbReference>
<evidence type="ECO:0000256" key="1">
    <source>
        <dbReference type="ARBA" id="ARBA00001561"/>
    </source>
</evidence>
<reference evidence="8" key="2">
    <citation type="submission" date="2022-09" db="EMBL/GenBank/DDBJ databases">
        <authorList>
            <person name="Sun Q."/>
            <person name="Ohkuma M."/>
        </authorList>
    </citation>
    <scope>NUCLEOTIDE SEQUENCE</scope>
    <source>
        <strain evidence="8">JCM 3093</strain>
    </source>
</reference>
<dbReference type="InterPro" id="IPR051206">
    <property type="entry name" value="NAMLAA_amidase_2"/>
</dbReference>